<name>A0AA94HRG8_DESDE</name>
<dbReference type="OMA" id="DKHQENI"/>
<dbReference type="PROSITE" id="PS51257">
    <property type="entry name" value="PROKAR_LIPOPROTEIN"/>
    <property type="match status" value="1"/>
</dbReference>
<dbReference type="InterPro" id="IPR058625">
    <property type="entry name" value="MdtA-like_BSH"/>
</dbReference>
<dbReference type="GO" id="GO:0030313">
    <property type="term" value="C:cell envelope"/>
    <property type="evidence" value="ECO:0007669"/>
    <property type="project" value="UniProtKB-SubCell"/>
</dbReference>
<dbReference type="Gene3D" id="2.40.420.20">
    <property type="match status" value="1"/>
</dbReference>
<evidence type="ECO:0000259" key="6">
    <source>
        <dbReference type="Pfam" id="PF25917"/>
    </source>
</evidence>
<feature type="domain" description="Multidrug resistance protein MdtA-like barrel-sandwich hybrid" evidence="6">
    <location>
        <begin position="61"/>
        <end position="182"/>
    </location>
</feature>
<dbReference type="InterPro" id="IPR006143">
    <property type="entry name" value="RND_pump_MFP"/>
</dbReference>
<dbReference type="GO" id="GO:0046677">
    <property type="term" value="P:response to antibiotic"/>
    <property type="evidence" value="ECO:0007669"/>
    <property type="project" value="TreeGrafter"/>
</dbReference>
<comment type="similarity">
    <text evidence="2">Belongs to the membrane fusion protein (MFP) (TC 8.A.1) family.</text>
</comment>
<dbReference type="Proteomes" id="UP000182680">
    <property type="component" value="Unassembled WGS sequence"/>
</dbReference>
<dbReference type="EMBL" id="FPIW01000008">
    <property type="protein sequence ID" value="SFW29879.1"/>
    <property type="molecule type" value="Genomic_DNA"/>
</dbReference>
<feature type="domain" description="Multidrug resistance protein MdtA-like beta-barrel" evidence="7">
    <location>
        <begin position="193"/>
        <end position="280"/>
    </location>
</feature>
<comment type="caution">
    <text evidence="9">The sequence shown here is derived from an EMBL/GenBank/DDBJ whole genome shotgun (WGS) entry which is preliminary data.</text>
</comment>
<dbReference type="AlphaFoldDB" id="A0AA94HRG8"/>
<dbReference type="PANTHER" id="PTHR30158:SF3">
    <property type="entry name" value="MULTIDRUG EFFLUX PUMP SUBUNIT ACRA-RELATED"/>
    <property type="match status" value="1"/>
</dbReference>
<dbReference type="Pfam" id="PF25944">
    <property type="entry name" value="Beta-barrel_RND"/>
    <property type="match status" value="1"/>
</dbReference>
<evidence type="ECO:0000259" key="7">
    <source>
        <dbReference type="Pfam" id="PF25944"/>
    </source>
</evidence>
<sequence>MTSRQLFSLPLALALCLALVACDSEKKAQQGAMHLPVAIFDVVARDEPWPAEYQAQASGSRAVEVRARVEAIIEKRLYEEGDYVEQGQLLFQLERDHYEALMQQAQAQFTNAEREWRRVRPLYEKNAVSQKERDNALAAYESAKAAMRQAKINLDYCQVTAPVSGYSSKENYTPGNLVGNNSLLTYVNQTDPMYIDFSIAAPERMTRQNLAAEGRLALPAEGRYKARLRLLDGSMYKGEGEVTFIDSQVQPSTGVIKARAVFANADRSIMPGQYVRLYMDGDILKNAVLVPQKCVLLTQKGSLVMGVDKDDKVYPIPVVVGVSVGDKYLVLEGLKGGERIISEGIIKARPGTQVSIMPSGGEQPRDGAAKK</sequence>
<feature type="domain" description="Multidrug resistance protein MdtA-like alpha-helical hairpin" evidence="5">
    <location>
        <begin position="96"/>
        <end position="156"/>
    </location>
</feature>
<dbReference type="GO" id="GO:0005886">
    <property type="term" value="C:plasma membrane"/>
    <property type="evidence" value="ECO:0007669"/>
    <property type="project" value="TreeGrafter"/>
</dbReference>
<dbReference type="Pfam" id="PF25917">
    <property type="entry name" value="BSH_RND"/>
    <property type="match status" value="1"/>
</dbReference>
<accession>A0AA94HRG8</accession>
<feature type="chain" id="PRO_5041697176" evidence="4">
    <location>
        <begin position="22"/>
        <end position="371"/>
    </location>
</feature>
<evidence type="ECO:0000259" key="8">
    <source>
        <dbReference type="Pfam" id="PF25967"/>
    </source>
</evidence>
<dbReference type="RefSeq" id="WP_012623952.1">
    <property type="nucleotide sequence ID" value="NZ_FPIW01000008.1"/>
</dbReference>
<evidence type="ECO:0000313" key="9">
    <source>
        <dbReference type="EMBL" id="SFW29879.1"/>
    </source>
</evidence>
<organism evidence="9 10">
    <name type="scientific">Desulfovibrio desulfuricans</name>
    <dbReference type="NCBI Taxonomy" id="876"/>
    <lineage>
        <taxon>Bacteria</taxon>
        <taxon>Pseudomonadati</taxon>
        <taxon>Thermodesulfobacteriota</taxon>
        <taxon>Desulfovibrionia</taxon>
        <taxon>Desulfovibrionales</taxon>
        <taxon>Desulfovibrionaceae</taxon>
        <taxon>Desulfovibrio</taxon>
    </lineage>
</organism>
<proteinExistence type="inferred from homology"/>
<dbReference type="NCBIfam" id="TIGR01730">
    <property type="entry name" value="RND_mfp"/>
    <property type="match status" value="1"/>
</dbReference>
<keyword evidence="3" id="KW-0175">Coiled coil</keyword>
<evidence type="ECO:0000313" key="10">
    <source>
        <dbReference type="Proteomes" id="UP000182680"/>
    </source>
</evidence>
<dbReference type="SUPFAM" id="SSF111369">
    <property type="entry name" value="HlyD-like secretion proteins"/>
    <property type="match status" value="1"/>
</dbReference>
<protein>
    <submittedName>
        <fullName evidence="9">Membrane fusion protein, multidrug efflux system</fullName>
    </submittedName>
</protein>
<evidence type="ECO:0000256" key="1">
    <source>
        <dbReference type="ARBA" id="ARBA00004196"/>
    </source>
</evidence>
<keyword evidence="4" id="KW-0732">Signal</keyword>
<gene>
    <name evidence="9" type="ORF">SAMN02910291_00732</name>
</gene>
<comment type="subcellular location">
    <subcellularLocation>
        <location evidence="1">Cell envelope</location>
    </subcellularLocation>
</comment>
<dbReference type="InterPro" id="IPR058624">
    <property type="entry name" value="MdtA-like_HH"/>
</dbReference>
<reference evidence="10" key="1">
    <citation type="submission" date="2016-11" db="EMBL/GenBank/DDBJ databases">
        <authorList>
            <person name="Jaros S."/>
            <person name="Januszkiewicz K."/>
            <person name="Wedrychowicz H."/>
        </authorList>
    </citation>
    <scope>NUCLEOTIDE SEQUENCE [LARGE SCALE GENOMIC DNA]</scope>
    <source>
        <strain evidence="10">DSM 7057</strain>
    </source>
</reference>
<dbReference type="Gene3D" id="2.40.30.170">
    <property type="match status" value="1"/>
</dbReference>
<dbReference type="InterPro" id="IPR058627">
    <property type="entry name" value="MdtA-like_C"/>
</dbReference>
<evidence type="ECO:0000256" key="3">
    <source>
        <dbReference type="SAM" id="Coils"/>
    </source>
</evidence>
<dbReference type="Gene3D" id="1.10.287.470">
    <property type="entry name" value="Helix hairpin bin"/>
    <property type="match status" value="1"/>
</dbReference>
<dbReference type="GO" id="GO:0022857">
    <property type="term" value="F:transmembrane transporter activity"/>
    <property type="evidence" value="ECO:0007669"/>
    <property type="project" value="InterPro"/>
</dbReference>
<dbReference type="PANTHER" id="PTHR30158">
    <property type="entry name" value="ACRA/E-RELATED COMPONENT OF DRUG EFFLUX TRANSPORTER"/>
    <property type="match status" value="1"/>
</dbReference>
<dbReference type="Pfam" id="PF25967">
    <property type="entry name" value="RND-MFP_C"/>
    <property type="match status" value="1"/>
</dbReference>
<evidence type="ECO:0000259" key="5">
    <source>
        <dbReference type="Pfam" id="PF25876"/>
    </source>
</evidence>
<dbReference type="InterPro" id="IPR058626">
    <property type="entry name" value="MdtA-like_b-barrel"/>
</dbReference>
<feature type="domain" description="Multidrug resistance protein MdtA-like C-terminal permuted SH3" evidence="8">
    <location>
        <begin position="286"/>
        <end position="345"/>
    </location>
</feature>
<feature type="coiled-coil region" evidence="3">
    <location>
        <begin position="95"/>
        <end position="153"/>
    </location>
</feature>
<evidence type="ECO:0000256" key="2">
    <source>
        <dbReference type="ARBA" id="ARBA00009477"/>
    </source>
</evidence>
<evidence type="ECO:0000256" key="4">
    <source>
        <dbReference type="SAM" id="SignalP"/>
    </source>
</evidence>
<dbReference type="Gene3D" id="2.40.50.100">
    <property type="match status" value="1"/>
</dbReference>
<dbReference type="Pfam" id="PF25876">
    <property type="entry name" value="HH_MFP_RND"/>
    <property type="match status" value="1"/>
</dbReference>
<feature type="signal peptide" evidence="4">
    <location>
        <begin position="1"/>
        <end position="21"/>
    </location>
</feature>